<evidence type="ECO:0000256" key="10">
    <source>
        <dbReference type="HAMAP-Rule" id="MF_01037"/>
    </source>
</evidence>
<keyword evidence="3 10" id="KW-0489">Methyltransferase</keyword>
<dbReference type="KEGG" id="mtab:MTABA_v1c05820"/>
<dbReference type="PANTHER" id="PTHR11806:SF2">
    <property type="entry name" value="METHYLENETETRAHYDROFOLATE--TRNA-(URACIL-5-)-METHYLTRANSFERASE TRMFO"/>
    <property type="match status" value="1"/>
</dbReference>
<keyword evidence="4 10" id="KW-0285">Flavoprotein</keyword>
<keyword evidence="6 10" id="KW-0819">tRNA processing</keyword>
<dbReference type="GO" id="GO:0030488">
    <property type="term" value="P:tRNA methylation"/>
    <property type="evidence" value="ECO:0007669"/>
    <property type="project" value="TreeGrafter"/>
</dbReference>
<evidence type="ECO:0000256" key="6">
    <source>
        <dbReference type="ARBA" id="ARBA00022694"/>
    </source>
</evidence>
<dbReference type="NCBIfam" id="NF003739">
    <property type="entry name" value="PRK05335.1"/>
    <property type="match status" value="1"/>
</dbReference>
<dbReference type="Proteomes" id="UP000232223">
    <property type="component" value="Chromosome"/>
</dbReference>
<name>A0A2K8P4U4_9MOLU</name>
<feature type="binding site" evidence="10">
    <location>
        <begin position="10"/>
        <end position="15"/>
    </location>
    <ligand>
        <name>FAD</name>
        <dbReference type="ChEBI" id="CHEBI:57692"/>
    </ligand>
</feature>
<proteinExistence type="inferred from homology"/>
<dbReference type="Pfam" id="PF01134">
    <property type="entry name" value="GIDA"/>
    <property type="match status" value="1"/>
</dbReference>
<evidence type="ECO:0000256" key="2">
    <source>
        <dbReference type="ARBA" id="ARBA00022490"/>
    </source>
</evidence>
<dbReference type="InterPro" id="IPR004417">
    <property type="entry name" value="TrmFO"/>
</dbReference>
<dbReference type="AlphaFoldDB" id="A0A2K8P4U4"/>
<comment type="similarity">
    <text evidence="10">Belongs to the MnmG family. TrmFO subfamily.</text>
</comment>
<evidence type="ECO:0000256" key="7">
    <source>
        <dbReference type="ARBA" id="ARBA00022827"/>
    </source>
</evidence>
<dbReference type="EMBL" id="CP024969">
    <property type="protein sequence ID" value="ATZ21774.1"/>
    <property type="molecule type" value="Genomic_DNA"/>
</dbReference>
<dbReference type="PANTHER" id="PTHR11806">
    <property type="entry name" value="GLUCOSE INHIBITED DIVISION PROTEIN A"/>
    <property type="match status" value="1"/>
</dbReference>
<keyword evidence="13" id="KW-1185">Reference proteome</keyword>
<dbReference type="OrthoDB" id="9803114at2"/>
<keyword evidence="8 10" id="KW-0521">NADP</keyword>
<keyword evidence="9 10" id="KW-0520">NAD</keyword>
<comment type="function">
    <text evidence="10">Catalyzes the folate-dependent formation of 5-methyl-uridine at position 54 (M-5-U54) in all tRNAs.</text>
</comment>
<comment type="catalytic activity">
    <reaction evidence="10">
        <text>uridine(54) in tRNA + (6R)-5,10-methylene-5,6,7,8-tetrahydrofolate + NADPH + H(+) = 5-methyluridine(54) in tRNA + (6S)-5,6,7,8-tetrahydrofolate + NADP(+)</text>
        <dbReference type="Rhea" id="RHEA:62372"/>
        <dbReference type="Rhea" id="RHEA-COMP:10167"/>
        <dbReference type="Rhea" id="RHEA-COMP:10193"/>
        <dbReference type="ChEBI" id="CHEBI:15378"/>
        <dbReference type="ChEBI" id="CHEBI:15636"/>
        <dbReference type="ChEBI" id="CHEBI:57453"/>
        <dbReference type="ChEBI" id="CHEBI:57783"/>
        <dbReference type="ChEBI" id="CHEBI:58349"/>
        <dbReference type="ChEBI" id="CHEBI:65315"/>
        <dbReference type="ChEBI" id="CHEBI:74447"/>
        <dbReference type="EC" id="2.1.1.74"/>
    </reaction>
</comment>
<evidence type="ECO:0000313" key="12">
    <source>
        <dbReference type="EMBL" id="ATZ21774.1"/>
    </source>
</evidence>
<keyword evidence="5 10" id="KW-0808">Transferase</keyword>
<evidence type="ECO:0000256" key="9">
    <source>
        <dbReference type="ARBA" id="ARBA00023027"/>
    </source>
</evidence>
<comment type="subcellular location">
    <subcellularLocation>
        <location evidence="10">Cytoplasm</location>
    </subcellularLocation>
</comment>
<dbReference type="NCBIfam" id="TIGR00137">
    <property type="entry name" value="gid_trmFO"/>
    <property type="match status" value="1"/>
</dbReference>
<accession>A0A2K8P4U4</accession>
<evidence type="ECO:0000256" key="4">
    <source>
        <dbReference type="ARBA" id="ARBA00022630"/>
    </source>
</evidence>
<dbReference type="GO" id="GO:0002098">
    <property type="term" value="P:tRNA wobble uridine modification"/>
    <property type="evidence" value="ECO:0007669"/>
    <property type="project" value="TreeGrafter"/>
</dbReference>
<dbReference type="InterPro" id="IPR036188">
    <property type="entry name" value="FAD/NAD-bd_sf"/>
</dbReference>
<evidence type="ECO:0000256" key="3">
    <source>
        <dbReference type="ARBA" id="ARBA00022603"/>
    </source>
</evidence>
<evidence type="ECO:0000256" key="8">
    <source>
        <dbReference type="ARBA" id="ARBA00022857"/>
    </source>
</evidence>
<reference evidence="12 13" key="1">
    <citation type="submission" date="2017-11" db="EMBL/GenBank/DDBJ databases">
        <title>Genome sequence of Mesoplasma tabanidae BARC 857 (ATCC 49584).</title>
        <authorList>
            <person name="Lo W.-S."/>
            <person name="Kuo C.-H."/>
        </authorList>
    </citation>
    <scope>NUCLEOTIDE SEQUENCE [LARGE SCALE GENOMIC DNA]</scope>
    <source>
        <strain evidence="12 13">BARC 857</strain>
    </source>
</reference>
<evidence type="ECO:0000313" key="13">
    <source>
        <dbReference type="Proteomes" id="UP000232223"/>
    </source>
</evidence>
<dbReference type="InterPro" id="IPR040131">
    <property type="entry name" value="MnmG_N"/>
</dbReference>
<dbReference type="RefSeq" id="WP_100679696.1">
    <property type="nucleotide sequence ID" value="NZ_CP024969.1"/>
</dbReference>
<keyword evidence="2 10" id="KW-0963">Cytoplasm</keyword>
<evidence type="ECO:0000256" key="1">
    <source>
        <dbReference type="ARBA" id="ARBA00001974"/>
    </source>
</evidence>
<dbReference type="SUPFAM" id="SSF51905">
    <property type="entry name" value="FAD/NAD(P)-binding domain"/>
    <property type="match status" value="1"/>
</dbReference>
<organism evidence="12 13">
    <name type="scientific">Mesoplasma tabanidae</name>
    <dbReference type="NCBI Taxonomy" id="219745"/>
    <lineage>
        <taxon>Bacteria</taxon>
        <taxon>Bacillati</taxon>
        <taxon>Mycoplasmatota</taxon>
        <taxon>Mollicutes</taxon>
        <taxon>Entomoplasmatales</taxon>
        <taxon>Entomoplasmataceae</taxon>
        <taxon>Mesoplasma</taxon>
    </lineage>
</organism>
<dbReference type="HAMAP" id="MF_01037">
    <property type="entry name" value="TrmFO"/>
    <property type="match status" value="1"/>
</dbReference>
<dbReference type="GO" id="GO:0050660">
    <property type="term" value="F:flavin adenine dinucleotide binding"/>
    <property type="evidence" value="ECO:0007669"/>
    <property type="project" value="UniProtKB-UniRule"/>
</dbReference>
<protein>
    <recommendedName>
        <fullName evidence="10">Methylenetetrahydrofolate--tRNA-(uracil-5-)-methyltransferase TrmFO</fullName>
        <ecNumber evidence="10">2.1.1.74</ecNumber>
    </recommendedName>
    <alternativeName>
        <fullName evidence="10">Folate-dependent tRNA (uracil-5-)-methyltransferase</fullName>
    </alternativeName>
    <alternativeName>
        <fullName evidence="10">Folate-dependent tRNA(M-5-U54)-methyltransferase</fullName>
    </alternativeName>
</protein>
<evidence type="ECO:0000256" key="5">
    <source>
        <dbReference type="ARBA" id="ARBA00022679"/>
    </source>
</evidence>
<dbReference type="GO" id="GO:0005829">
    <property type="term" value="C:cytosol"/>
    <property type="evidence" value="ECO:0007669"/>
    <property type="project" value="TreeGrafter"/>
</dbReference>
<gene>
    <name evidence="12" type="primary">gid</name>
    <name evidence="10" type="synonym">trmFO</name>
    <name evidence="12" type="ORF">MTABA_v1c05820</name>
</gene>
<dbReference type="InterPro" id="IPR002218">
    <property type="entry name" value="MnmG-rel"/>
</dbReference>
<dbReference type="GO" id="GO:0047151">
    <property type="term" value="F:tRNA (uracil(54)-C5)-methyltransferase activity, 5,10-methylenetetrahydrofolate-dependent"/>
    <property type="evidence" value="ECO:0007669"/>
    <property type="project" value="UniProtKB-UniRule"/>
</dbReference>
<comment type="cofactor">
    <cofactor evidence="1 10">
        <name>FAD</name>
        <dbReference type="ChEBI" id="CHEBI:57692"/>
    </cofactor>
</comment>
<comment type="catalytic activity">
    <reaction evidence="10">
        <text>uridine(54) in tRNA + (6R)-5,10-methylene-5,6,7,8-tetrahydrofolate + NADH + H(+) = 5-methyluridine(54) in tRNA + (6S)-5,6,7,8-tetrahydrofolate + NAD(+)</text>
        <dbReference type="Rhea" id="RHEA:16873"/>
        <dbReference type="Rhea" id="RHEA-COMP:10167"/>
        <dbReference type="Rhea" id="RHEA-COMP:10193"/>
        <dbReference type="ChEBI" id="CHEBI:15378"/>
        <dbReference type="ChEBI" id="CHEBI:15636"/>
        <dbReference type="ChEBI" id="CHEBI:57453"/>
        <dbReference type="ChEBI" id="CHEBI:57540"/>
        <dbReference type="ChEBI" id="CHEBI:57945"/>
        <dbReference type="ChEBI" id="CHEBI:65315"/>
        <dbReference type="ChEBI" id="CHEBI:74447"/>
        <dbReference type="EC" id="2.1.1.74"/>
    </reaction>
</comment>
<dbReference type="EC" id="2.1.1.74" evidence="10"/>
<feature type="domain" description="MnmG N-terminal" evidence="11">
    <location>
        <begin position="6"/>
        <end position="370"/>
    </location>
</feature>
<sequence>MNNKTINIIGAGLAGTEAAYQLAKRNIKVKLYEVKRITKNPVQFLDGFAELVCSNSLRSNEMTNAVGTLKEEMRLLDSLIIRAAEYAQVPAGGSLAVDRVLFSEYITKEISSNKNIEVVDKEVEKIDPNEITLIASGPLTTDKLQSEITRLIGSDDFYFYDAVAPIIEKDSINMNIAYQKNRYDKGETNDYINCPMSKEEYLNFYNELIKAEIAIGHLPGEAELKYFEGCMPVEAMAKRGLDTLLFGPMKPRGLDKPDGTRNHAVVQLRQDDASDRLYNIVGFQTNLKWPEQKRIFSMIPGLENAKFVRYGVMHKNNFINSPKVLNKYLQLKSNKNIFFAGQITGVEGYVESCVSGLITAINIANFLNNKQMNIPDSKSVSGALLNYINKASASNFQPMKANWGIVDEIDFKKPNRKITKQEIRKLKNENFSQLAINSIKDFIKNI</sequence>
<dbReference type="Gene3D" id="3.50.50.60">
    <property type="entry name" value="FAD/NAD(P)-binding domain"/>
    <property type="match status" value="2"/>
</dbReference>
<evidence type="ECO:0000259" key="11">
    <source>
        <dbReference type="Pfam" id="PF01134"/>
    </source>
</evidence>
<keyword evidence="7 10" id="KW-0274">FAD</keyword>